<protein>
    <submittedName>
        <fullName evidence="1">Uncharacterized protein</fullName>
    </submittedName>
</protein>
<dbReference type="EMBL" id="MLJW01000046">
    <property type="protein sequence ID" value="OIR05977.1"/>
    <property type="molecule type" value="Genomic_DNA"/>
</dbReference>
<proteinExistence type="predicted"/>
<gene>
    <name evidence="1" type="ORF">GALL_117740</name>
</gene>
<accession>A0A1J5SBT0</accession>
<reference evidence="1" key="1">
    <citation type="submission" date="2016-10" db="EMBL/GenBank/DDBJ databases">
        <title>Sequence of Gallionella enrichment culture.</title>
        <authorList>
            <person name="Poehlein A."/>
            <person name="Muehling M."/>
            <person name="Daniel R."/>
        </authorList>
    </citation>
    <scope>NUCLEOTIDE SEQUENCE</scope>
</reference>
<dbReference type="AlphaFoldDB" id="A0A1J5SBT0"/>
<sequence length="324" mass="35425">MAEHAKLVPPTAPQAVVINDHRRVMSALKASSPIIQAMIVAPGSNADAGMRAAAISDMVKASHVAAECMIDTLAPDLKGKGWARSDAFLFCAGVIAEEWKATKNIGLATSIIDEELLGQMQASVLGSDSKALNWMDRVNEYPPIIDHCDAATRLRMSLMKASTPMVMEINRFAFWQNAEKRTQFIESMVSNISELAASHANEMADKFAMSPEDRISLWQGDLQRVFVFAIEEYRCVAQIATSNVEAIAKDTIDESLVRNEQVTWFRKAASGEIQRDILSKVTSNFAILDGVANRLAMTMAGAQNRNSASAEARSIENQEVSHHA</sequence>
<organism evidence="1">
    <name type="scientific">mine drainage metagenome</name>
    <dbReference type="NCBI Taxonomy" id="410659"/>
    <lineage>
        <taxon>unclassified sequences</taxon>
        <taxon>metagenomes</taxon>
        <taxon>ecological metagenomes</taxon>
    </lineage>
</organism>
<evidence type="ECO:0000313" key="1">
    <source>
        <dbReference type="EMBL" id="OIR05977.1"/>
    </source>
</evidence>
<name>A0A1J5SBT0_9ZZZZ</name>
<comment type="caution">
    <text evidence="1">The sequence shown here is derived from an EMBL/GenBank/DDBJ whole genome shotgun (WGS) entry which is preliminary data.</text>
</comment>